<reference evidence="2 3" key="1">
    <citation type="submission" date="2015-10" db="EMBL/GenBank/DDBJ databases">
        <title>Genome analyses suggest a sexual origin of heterokaryosis in a supposedly ancient asexual fungus.</title>
        <authorList>
            <person name="Ropars J."/>
            <person name="Sedzielewska K."/>
            <person name="Noel J."/>
            <person name="Charron P."/>
            <person name="Farinelli L."/>
            <person name="Marton T."/>
            <person name="Kruger M."/>
            <person name="Pelin A."/>
            <person name="Brachmann A."/>
            <person name="Corradi N."/>
        </authorList>
    </citation>
    <scope>NUCLEOTIDE SEQUENCE [LARGE SCALE GENOMIC DNA]</scope>
    <source>
        <strain evidence="2 3">A4</strain>
    </source>
</reference>
<organism evidence="2 3">
    <name type="scientific">Rhizophagus irregularis</name>
    <dbReference type="NCBI Taxonomy" id="588596"/>
    <lineage>
        <taxon>Eukaryota</taxon>
        <taxon>Fungi</taxon>
        <taxon>Fungi incertae sedis</taxon>
        <taxon>Mucoromycota</taxon>
        <taxon>Glomeromycotina</taxon>
        <taxon>Glomeromycetes</taxon>
        <taxon>Glomerales</taxon>
        <taxon>Glomeraceae</taxon>
        <taxon>Rhizophagus</taxon>
    </lineage>
</organism>
<proteinExistence type="predicted"/>
<accession>A0A2I1GKP5</accession>
<gene>
    <name evidence="2" type="ORF">RhiirA4_204706</name>
</gene>
<comment type="caution">
    <text evidence="2">The sequence shown here is derived from an EMBL/GenBank/DDBJ whole genome shotgun (WGS) entry which is preliminary data.</text>
</comment>
<dbReference type="Proteomes" id="UP000234323">
    <property type="component" value="Unassembled WGS sequence"/>
</dbReference>
<dbReference type="VEuPathDB" id="FungiDB:FUN_016238"/>
<sequence>MKLSLILFALMALIVSVVLALPTPERVEIAREIKLKRDPNDYVKKIFRRKATKPHELTQKEIEQWEKYWSKTVGAGKIRK</sequence>
<evidence type="ECO:0000313" key="3">
    <source>
        <dbReference type="Proteomes" id="UP000234323"/>
    </source>
</evidence>
<dbReference type="EMBL" id="LLXI01000525">
    <property type="protein sequence ID" value="PKY47202.1"/>
    <property type="molecule type" value="Genomic_DNA"/>
</dbReference>
<dbReference type="AlphaFoldDB" id="A0A2I1GKP5"/>
<name>A0A2I1GKP5_9GLOM</name>
<keyword evidence="3" id="KW-1185">Reference proteome</keyword>
<feature type="signal peptide" evidence="1">
    <location>
        <begin position="1"/>
        <end position="20"/>
    </location>
</feature>
<feature type="chain" id="PRO_5014168253" evidence="1">
    <location>
        <begin position="21"/>
        <end position="80"/>
    </location>
</feature>
<keyword evidence="1" id="KW-0732">Signal</keyword>
<dbReference type="VEuPathDB" id="FungiDB:RhiirFUN_012983"/>
<evidence type="ECO:0000256" key="1">
    <source>
        <dbReference type="SAM" id="SignalP"/>
    </source>
</evidence>
<dbReference type="OrthoDB" id="2342336at2759"/>
<evidence type="ECO:0000313" key="2">
    <source>
        <dbReference type="EMBL" id="PKY47202.1"/>
    </source>
</evidence>
<protein>
    <submittedName>
        <fullName evidence="2">Uncharacterized protein</fullName>
    </submittedName>
</protein>
<dbReference type="VEuPathDB" id="FungiDB:RhiirA1_200053"/>